<protein>
    <submittedName>
        <fullName evidence="1">Uncharacterized protein</fullName>
    </submittedName>
</protein>
<sequence>MIAENEGLCTREDFRDELEHGGGAQYATGMLEQADELALLISVGLDKAAYDSNKEDMWKLTAICSRLAFEAHRSLQVAADLLADL</sequence>
<gene>
    <name evidence="1" type="ORF">LPT13_01615</name>
</gene>
<dbReference type="EMBL" id="JAJMLW010000001">
    <property type="protein sequence ID" value="MCI2241049.1"/>
    <property type="molecule type" value="Genomic_DNA"/>
</dbReference>
<evidence type="ECO:0000313" key="1">
    <source>
        <dbReference type="EMBL" id="MCI2241049.1"/>
    </source>
</evidence>
<name>A0ABS9WDV1_9ACTN</name>
<evidence type="ECO:0000313" key="2">
    <source>
        <dbReference type="Proteomes" id="UP001430755"/>
    </source>
</evidence>
<dbReference type="Proteomes" id="UP001430755">
    <property type="component" value="Unassembled WGS sequence"/>
</dbReference>
<keyword evidence="2" id="KW-1185">Reference proteome</keyword>
<organism evidence="1 2">
    <name type="scientific">Adlercreutzia faecimuris</name>
    <dbReference type="NCBI Taxonomy" id="2897341"/>
    <lineage>
        <taxon>Bacteria</taxon>
        <taxon>Bacillati</taxon>
        <taxon>Actinomycetota</taxon>
        <taxon>Coriobacteriia</taxon>
        <taxon>Eggerthellales</taxon>
        <taxon>Eggerthellaceae</taxon>
        <taxon>Adlercreutzia</taxon>
    </lineage>
</organism>
<proteinExistence type="predicted"/>
<accession>A0ABS9WDV1</accession>
<reference evidence="1" key="1">
    <citation type="submission" date="2021-11" db="EMBL/GenBank/DDBJ databases">
        <title>A Novel Adlercreutzia Species, isolated from a Allomyrina dichotoma larva feces.</title>
        <authorList>
            <person name="Suh M.K."/>
        </authorList>
    </citation>
    <scope>NUCLEOTIDE SEQUENCE</scope>
    <source>
        <strain evidence="1">JBNU-10</strain>
    </source>
</reference>
<dbReference type="RefSeq" id="WP_242162828.1">
    <property type="nucleotide sequence ID" value="NZ_JAJMLW010000001.1"/>
</dbReference>
<comment type="caution">
    <text evidence="1">The sequence shown here is derived from an EMBL/GenBank/DDBJ whole genome shotgun (WGS) entry which is preliminary data.</text>
</comment>